<dbReference type="AlphaFoldDB" id="H8FXZ2"/>
<gene>
    <name evidence="2" type="ORF">PHAMO_80021</name>
</gene>
<evidence type="ECO:0000313" key="3">
    <source>
        <dbReference type="Proteomes" id="UP000004169"/>
    </source>
</evidence>
<dbReference type="RefSeq" id="WP_002731275.1">
    <property type="nucleotide sequence ID" value="NZ_CAHP01000060.1"/>
</dbReference>
<sequence>MKKFVFTFSLAMLAVTAGSAFAASDFERATALSALAEDFANSKCQTAGYNDGSKNLPVTEVFSVAQDGTINDQESGGYTRYVVVKNPCYREPNAAHSSHD</sequence>
<feature type="chain" id="PRO_5003611685" evidence="1">
    <location>
        <begin position="23"/>
        <end position="100"/>
    </location>
</feature>
<dbReference type="EMBL" id="CAHP01000060">
    <property type="protein sequence ID" value="CCG43230.1"/>
    <property type="molecule type" value="Genomic_DNA"/>
</dbReference>
<evidence type="ECO:0000256" key="1">
    <source>
        <dbReference type="SAM" id="SignalP"/>
    </source>
</evidence>
<feature type="signal peptide" evidence="1">
    <location>
        <begin position="1"/>
        <end position="22"/>
    </location>
</feature>
<evidence type="ECO:0000313" key="2">
    <source>
        <dbReference type="EMBL" id="CCG43230.1"/>
    </source>
</evidence>
<accession>H8FXZ2</accession>
<comment type="caution">
    <text evidence="2">The sequence shown here is derived from an EMBL/GenBank/DDBJ whole genome shotgun (WGS) entry which is preliminary data.</text>
</comment>
<keyword evidence="3" id="KW-1185">Reference proteome</keyword>
<keyword evidence="1" id="KW-0732">Signal</keyword>
<organism evidence="2 3">
    <name type="scientific">Magnetospirillum molischianum DSM 120</name>
    <dbReference type="NCBI Taxonomy" id="1150626"/>
    <lineage>
        <taxon>Bacteria</taxon>
        <taxon>Pseudomonadati</taxon>
        <taxon>Pseudomonadota</taxon>
        <taxon>Alphaproteobacteria</taxon>
        <taxon>Rhodospirillales</taxon>
        <taxon>Rhodospirillaceae</taxon>
        <taxon>Magnetospirillum</taxon>
    </lineage>
</organism>
<protein>
    <submittedName>
        <fullName evidence="2">Uncharacterized protein</fullName>
    </submittedName>
</protein>
<name>H8FXZ2_MAGML</name>
<proteinExistence type="predicted"/>
<reference evidence="2 3" key="1">
    <citation type="journal article" date="2012" name="J. Bacteriol.">
        <title>Draft Genome Sequence of the Purple Photosynthetic Bacterium Phaeospirillum molischianum DSM120, a Particularly Versatile Bacterium.</title>
        <authorList>
            <person name="Duquesne K."/>
            <person name="Prima V."/>
            <person name="Ji B."/>
            <person name="Rouy Z."/>
            <person name="Medigue C."/>
            <person name="Talla E."/>
            <person name="Sturgis J.N."/>
        </authorList>
    </citation>
    <scope>NUCLEOTIDE SEQUENCE [LARGE SCALE GENOMIC DNA]</scope>
    <source>
        <strain evidence="3">DSM120</strain>
    </source>
</reference>
<dbReference type="Proteomes" id="UP000004169">
    <property type="component" value="Unassembled WGS sequence"/>
</dbReference>